<accession>A0A142IGA1</accession>
<organism evidence="1 2">
    <name type="scientific">Bacillus phage vB_BsuP-Goe1</name>
    <dbReference type="NCBI Taxonomy" id="1807511"/>
    <lineage>
        <taxon>Viruses</taxon>
        <taxon>Duplodnaviria</taxon>
        <taxon>Heunggongvirae</taxon>
        <taxon>Uroviricota</taxon>
        <taxon>Caudoviricetes</taxon>
        <taxon>Salasmaviridae</taxon>
        <taxon>Picovirinae</taxon>
        <taxon>Beecentumtrevirus</taxon>
        <taxon>Beecentumtrevirus Goe1</taxon>
    </lineage>
</organism>
<dbReference type="Pfam" id="PF17549">
    <property type="entry name" value="Phage_Gp17"/>
    <property type="match status" value="1"/>
</dbReference>
<name>A0A142IGA1_9CAUD</name>
<sequence length="134" mass="15305">MNNYQLTINEVLDIIKMNTEIVRDIMDNDTSAPALHRHGKTKLISTILTYQYDISRITLELSETAKSFNNYELAITDVITMIDNTLQDTLRLANGNVTVKGLTALDKTKLVAIFLTYENLIHRIEDIMEDTQND</sequence>
<dbReference type="GO" id="GO:0039693">
    <property type="term" value="P:viral DNA genome replication"/>
    <property type="evidence" value="ECO:0007669"/>
    <property type="project" value="InterPro"/>
</dbReference>
<evidence type="ECO:0000313" key="1">
    <source>
        <dbReference type="EMBL" id="AMR58256.1"/>
    </source>
</evidence>
<dbReference type="EMBL" id="KU831549">
    <property type="protein sequence ID" value="AMR58256.1"/>
    <property type="molecule type" value="Genomic_DNA"/>
</dbReference>
<gene>
    <name evidence="1" type="ORF">Goe1_c00320</name>
</gene>
<proteinExistence type="predicted"/>
<keyword evidence="2" id="KW-1185">Reference proteome</keyword>
<dbReference type="InterPro" id="IPR035184">
    <property type="entry name" value="Phage_Gp17"/>
</dbReference>
<reference evidence="1 2" key="1">
    <citation type="submission" date="2016-02" db="EMBL/GenBank/DDBJ databases">
        <title>Genome sequence of Bacillus subtilis phage vB_BsuP_Goe1.</title>
        <authorList>
            <person name="Hertel R."/>
            <person name="Willms I.M."/>
            <person name="Daniel R."/>
        </authorList>
    </citation>
    <scope>NUCLEOTIDE SEQUENCE [LARGE SCALE GENOMIC DNA]</scope>
</reference>
<protein>
    <submittedName>
        <fullName evidence="1">Early protein</fullName>
    </submittedName>
</protein>
<dbReference type="Proteomes" id="UP000222854">
    <property type="component" value="Segment"/>
</dbReference>
<evidence type="ECO:0000313" key="2">
    <source>
        <dbReference type="Proteomes" id="UP000222854"/>
    </source>
</evidence>